<dbReference type="SUPFAM" id="SSF47413">
    <property type="entry name" value="lambda repressor-like DNA-binding domains"/>
    <property type="match status" value="1"/>
</dbReference>
<evidence type="ECO:0000313" key="2">
    <source>
        <dbReference type="Proteomes" id="UP001628124"/>
    </source>
</evidence>
<evidence type="ECO:0000313" key="1">
    <source>
        <dbReference type="EMBL" id="GAA5252760.1"/>
    </source>
</evidence>
<keyword evidence="2" id="KW-1185">Reference proteome</keyword>
<protein>
    <recommendedName>
        <fullName evidence="3">HTH cro/C1-type domain-containing protein</fullName>
    </recommendedName>
</protein>
<comment type="caution">
    <text evidence="1">The sequence shown here is derived from an EMBL/GenBank/DDBJ whole genome shotgun (WGS) entry which is preliminary data.</text>
</comment>
<accession>A0ABP9TVI6</accession>
<dbReference type="Proteomes" id="UP001628124">
    <property type="component" value="Unassembled WGS sequence"/>
</dbReference>
<dbReference type="Gene3D" id="1.10.260.40">
    <property type="entry name" value="lambda repressor-like DNA-binding domains"/>
    <property type="match status" value="1"/>
</dbReference>
<name>A0ABP9TVI6_9RICK</name>
<dbReference type="EMBL" id="BAABMM010000038">
    <property type="protein sequence ID" value="GAA5252760.1"/>
    <property type="molecule type" value="Genomic_DNA"/>
</dbReference>
<gene>
    <name evidence="1" type="ORF">KNCP2_10480</name>
</gene>
<dbReference type="InterPro" id="IPR010982">
    <property type="entry name" value="Lambda_DNA-bd_dom_sf"/>
</dbReference>
<evidence type="ECO:0008006" key="3">
    <source>
        <dbReference type="Google" id="ProtNLM"/>
    </source>
</evidence>
<proteinExistence type="predicted"/>
<reference evidence="1 2" key="1">
    <citation type="journal article" date="2024" name="Microbiol. Immunol.">
        <title>Discovery of a novel spotted fever group Rickettsia, 'Candidatus Rickettsia kedanie,' in unfed larval chigger mites, Leptotrombidium scutellare.</title>
        <authorList>
            <person name="Ogawa M."/>
            <person name="Matsutani M."/>
            <person name="Katayama T."/>
            <person name="Takada N."/>
            <person name="Noda S."/>
            <person name="Takahashi M."/>
            <person name="Kageyama D."/>
            <person name="Hanaoka N."/>
            <person name="Ebihara H."/>
        </authorList>
    </citation>
    <scope>NUCLEOTIDE SEQUENCE [LARGE SCALE GENOMIC DNA]</scope>
    <source>
        <strain evidence="1 2">KNCP2-13</strain>
    </source>
</reference>
<organism evidence="1 2">
    <name type="scientific">Candidatus Rickettsia kedanie</name>
    <dbReference type="NCBI Taxonomy" id="3115352"/>
    <lineage>
        <taxon>Bacteria</taxon>
        <taxon>Pseudomonadati</taxon>
        <taxon>Pseudomonadota</taxon>
        <taxon>Alphaproteobacteria</taxon>
        <taxon>Rickettsiales</taxon>
        <taxon>Rickettsiaceae</taxon>
        <taxon>Rickettsieae</taxon>
        <taxon>Rickettsia</taxon>
        <taxon>spotted fever group</taxon>
    </lineage>
</organism>
<sequence length="64" mass="7295">MQQNQEFMTNKLLPISLGQILLEEFMEPMGISQSKLARDIDVPVTRSIISLNIIVQLSLIRHCV</sequence>